<keyword evidence="3" id="KW-1185">Reference proteome</keyword>
<feature type="compositionally biased region" description="Low complexity" evidence="1">
    <location>
        <begin position="44"/>
        <end position="54"/>
    </location>
</feature>
<evidence type="ECO:0000256" key="1">
    <source>
        <dbReference type="SAM" id="MobiDB-lite"/>
    </source>
</evidence>
<dbReference type="EMBL" id="AZHD01000004">
    <property type="protein sequence ID" value="OAA64604.1"/>
    <property type="molecule type" value="Genomic_DNA"/>
</dbReference>
<feature type="region of interest" description="Disordered" evidence="1">
    <location>
        <begin position="1"/>
        <end position="54"/>
    </location>
</feature>
<protein>
    <submittedName>
        <fullName evidence="2">Uncharacterized protein</fullName>
    </submittedName>
</protein>
<evidence type="ECO:0000313" key="2">
    <source>
        <dbReference type="EMBL" id="OAA64604.1"/>
    </source>
</evidence>
<dbReference type="Proteomes" id="UP000076874">
    <property type="component" value="Unassembled WGS sequence"/>
</dbReference>
<name>A0A167X6T6_9HYPO</name>
<reference evidence="2 3" key="1">
    <citation type="journal article" date="2016" name="Genome Biol. Evol.">
        <title>Divergent and convergent evolution of fungal pathogenicity.</title>
        <authorList>
            <person name="Shang Y."/>
            <person name="Xiao G."/>
            <person name="Zheng P."/>
            <person name="Cen K."/>
            <person name="Zhan S."/>
            <person name="Wang C."/>
        </authorList>
    </citation>
    <scope>NUCLEOTIDE SEQUENCE [LARGE SCALE GENOMIC DNA]</scope>
    <source>
        <strain evidence="2 3">RCEF 264</strain>
    </source>
</reference>
<dbReference type="AlphaFoldDB" id="A0A167X6T6"/>
<dbReference type="OrthoDB" id="5552418at2759"/>
<proteinExistence type="predicted"/>
<gene>
    <name evidence="2" type="ORF">SPI_03251</name>
</gene>
<feature type="compositionally biased region" description="Polar residues" evidence="1">
    <location>
        <begin position="1"/>
        <end position="39"/>
    </location>
</feature>
<evidence type="ECO:0000313" key="3">
    <source>
        <dbReference type="Proteomes" id="UP000076874"/>
    </source>
</evidence>
<feature type="region of interest" description="Disordered" evidence="1">
    <location>
        <begin position="201"/>
        <end position="222"/>
    </location>
</feature>
<organism evidence="2 3">
    <name type="scientific">Niveomyces insectorum RCEF 264</name>
    <dbReference type="NCBI Taxonomy" id="1081102"/>
    <lineage>
        <taxon>Eukaryota</taxon>
        <taxon>Fungi</taxon>
        <taxon>Dikarya</taxon>
        <taxon>Ascomycota</taxon>
        <taxon>Pezizomycotina</taxon>
        <taxon>Sordariomycetes</taxon>
        <taxon>Hypocreomycetidae</taxon>
        <taxon>Hypocreales</taxon>
        <taxon>Cordycipitaceae</taxon>
        <taxon>Niveomyces</taxon>
    </lineage>
</organism>
<accession>A0A167X6T6</accession>
<comment type="caution">
    <text evidence="2">The sequence shown here is derived from an EMBL/GenBank/DDBJ whole genome shotgun (WGS) entry which is preliminary data.</text>
</comment>
<sequence length="392" mass="41952">MRPTSNPRYQQPGQEASQQRRTRQTGSSGNDPQRGTTSGDHALSGSSSSAGYGGYYQEPAPGAFPAGAGVPHGSMGYPQTAANYGQDARQAPNYPNPYNPTPAGMMYNVQQTGGPSSVFDPTQPFPPRHHHGVIPIMAADVAPSPYFTGESASASASLNAQSASSGASLAVYHHQQHQNPADTRASMVSAYGGGVGVAPEAGGLASHTTTSPALEEPTAPATVAPDTRDYAETHESYASYQRTLKDVYKNIKNGSLALAAESLLDISDWLLSRVESLGLTVDDENYYEGRIKLWKNFNNAWLGLLGKQKEIMWSGKNVQHPQSLISLDDLQNMARELVRLCDGVERFGLVDYDYGVWEERIMAILTECVDLYTMAEEGGDDTAAEGSSSHLG</sequence>